<accession>A0A1E5VI66</accession>
<protein>
    <submittedName>
        <fullName evidence="2">Uncharacterized protein</fullName>
    </submittedName>
</protein>
<feature type="region of interest" description="Disordered" evidence="1">
    <location>
        <begin position="86"/>
        <end position="139"/>
    </location>
</feature>
<evidence type="ECO:0000313" key="3">
    <source>
        <dbReference type="Proteomes" id="UP000095767"/>
    </source>
</evidence>
<sequence>MGLRPSKRVDAALHQAPVFVATCYATLDWCLADVQGAFGGVRRYELANAPGAFGGVRRYQLADAVSHLQTSLRVSVLLVRRWAPSPPAHACVDPVARPGSGGRGRRGRSSSEGRVGTGTAGQEQRRREHRDFSPAPRTA</sequence>
<dbReference type="OrthoDB" id="1885878at2759"/>
<evidence type="ECO:0000256" key="1">
    <source>
        <dbReference type="SAM" id="MobiDB-lite"/>
    </source>
</evidence>
<dbReference type="AlphaFoldDB" id="A0A1E5VI66"/>
<dbReference type="Proteomes" id="UP000095767">
    <property type="component" value="Unassembled WGS sequence"/>
</dbReference>
<dbReference type="PANTHER" id="PTHR36743">
    <property type="entry name" value="OS04G0495300 PROTEIN"/>
    <property type="match status" value="1"/>
</dbReference>
<gene>
    <name evidence="2" type="ORF">BAE44_0014184</name>
</gene>
<proteinExistence type="predicted"/>
<feature type="compositionally biased region" description="Basic and acidic residues" evidence="1">
    <location>
        <begin position="123"/>
        <end position="132"/>
    </location>
</feature>
<name>A0A1E5VI66_9POAL</name>
<comment type="caution">
    <text evidence="2">The sequence shown here is derived from an EMBL/GenBank/DDBJ whole genome shotgun (WGS) entry which is preliminary data.</text>
</comment>
<dbReference type="PANTHER" id="PTHR36743:SF1">
    <property type="entry name" value="OS04G0495300 PROTEIN"/>
    <property type="match status" value="1"/>
</dbReference>
<organism evidence="2 3">
    <name type="scientific">Dichanthelium oligosanthes</name>
    <dbReference type="NCBI Taxonomy" id="888268"/>
    <lineage>
        <taxon>Eukaryota</taxon>
        <taxon>Viridiplantae</taxon>
        <taxon>Streptophyta</taxon>
        <taxon>Embryophyta</taxon>
        <taxon>Tracheophyta</taxon>
        <taxon>Spermatophyta</taxon>
        <taxon>Magnoliopsida</taxon>
        <taxon>Liliopsida</taxon>
        <taxon>Poales</taxon>
        <taxon>Poaceae</taxon>
        <taxon>PACMAD clade</taxon>
        <taxon>Panicoideae</taxon>
        <taxon>Panicodae</taxon>
        <taxon>Paniceae</taxon>
        <taxon>Dichantheliinae</taxon>
        <taxon>Dichanthelium</taxon>
    </lineage>
</organism>
<evidence type="ECO:0000313" key="2">
    <source>
        <dbReference type="EMBL" id="OEL24797.1"/>
    </source>
</evidence>
<keyword evidence="3" id="KW-1185">Reference proteome</keyword>
<reference evidence="2 3" key="1">
    <citation type="submission" date="2016-09" db="EMBL/GenBank/DDBJ databases">
        <title>The draft genome of Dichanthelium oligosanthes: A C3 panicoid grass species.</title>
        <authorList>
            <person name="Studer A.J."/>
            <person name="Schnable J.C."/>
            <person name="Brutnell T.P."/>
        </authorList>
    </citation>
    <scope>NUCLEOTIDE SEQUENCE [LARGE SCALE GENOMIC DNA]</scope>
    <source>
        <strain evidence="3">cv. Kellogg 1175</strain>
        <tissue evidence="2">Leaf</tissue>
    </source>
</reference>
<dbReference type="EMBL" id="LWDX02038870">
    <property type="protein sequence ID" value="OEL24797.1"/>
    <property type="molecule type" value="Genomic_DNA"/>
</dbReference>